<keyword evidence="3" id="KW-1185">Reference proteome</keyword>
<evidence type="ECO:0000313" key="3">
    <source>
        <dbReference type="Proteomes" id="UP000827549"/>
    </source>
</evidence>
<sequence length="306" mass="34989">MSHTHRQSNASAVSNAPTEARSITDWLQDRQSFREWFKQQHIVKHLFRKWDEMRYRRKVFSDADFGAREFGNVWRQLLTDSKAVRSDPIISADHQVSLVLGLIDAWENGNYEFNDKNMSRLMRLYNEFVDSVQSFALDAGGGARLMARDIRLVYNLPPDAPIVSAGGSAERKVMASLYRKRHERVTKALATSYAYRRREELTLETHIPDFLAFGHLLDLVSVVEQADIEGVLDPVALFPPGCFFPNHYYVRANLHSWIDNKHDVGYTGLMELSAWRDTLERPDEGRTPHRRGSSVGSRSAASASFS</sequence>
<reference evidence="2" key="1">
    <citation type="submission" date="2023-10" db="EMBL/GenBank/DDBJ databases">
        <authorList>
            <person name="Noh H."/>
        </authorList>
    </citation>
    <scope>NUCLEOTIDE SEQUENCE</scope>
    <source>
        <strain evidence="2">DUCC4014</strain>
    </source>
</reference>
<dbReference type="GeneID" id="87806648"/>
<name>A0AAF0Y8W6_9TREE</name>
<dbReference type="Proteomes" id="UP000827549">
    <property type="component" value="Chromosome 2"/>
</dbReference>
<evidence type="ECO:0000313" key="2">
    <source>
        <dbReference type="EMBL" id="WOO79891.1"/>
    </source>
</evidence>
<evidence type="ECO:0000256" key="1">
    <source>
        <dbReference type="SAM" id="MobiDB-lite"/>
    </source>
</evidence>
<feature type="compositionally biased region" description="Low complexity" evidence="1">
    <location>
        <begin position="293"/>
        <end position="306"/>
    </location>
</feature>
<protein>
    <submittedName>
        <fullName evidence="2">Uncharacterized protein</fullName>
    </submittedName>
</protein>
<feature type="region of interest" description="Disordered" evidence="1">
    <location>
        <begin position="280"/>
        <end position="306"/>
    </location>
</feature>
<dbReference type="EMBL" id="CP086715">
    <property type="protein sequence ID" value="WOO79891.1"/>
    <property type="molecule type" value="Genomic_DNA"/>
</dbReference>
<accession>A0AAF0Y8W6</accession>
<proteinExistence type="predicted"/>
<dbReference type="RefSeq" id="XP_062625923.1">
    <property type="nucleotide sequence ID" value="XM_062769939.1"/>
</dbReference>
<dbReference type="AlphaFoldDB" id="A0AAF0Y8W6"/>
<gene>
    <name evidence="2" type="ORF">LOC62_02G003404</name>
</gene>
<organism evidence="2 3">
    <name type="scientific">Vanrija pseudolonga</name>
    <dbReference type="NCBI Taxonomy" id="143232"/>
    <lineage>
        <taxon>Eukaryota</taxon>
        <taxon>Fungi</taxon>
        <taxon>Dikarya</taxon>
        <taxon>Basidiomycota</taxon>
        <taxon>Agaricomycotina</taxon>
        <taxon>Tremellomycetes</taxon>
        <taxon>Trichosporonales</taxon>
        <taxon>Trichosporonaceae</taxon>
        <taxon>Vanrija</taxon>
    </lineage>
</organism>